<feature type="region of interest" description="Disordered" evidence="2">
    <location>
        <begin position="88"/>
        <end position="125"/>
    </location>
</feature>
<protein>
    <recommendedName>
        <fullName evidence="3">Chromatin target of PRMT1 protein C-terminal domain-containing protein</fullName>
    </recommendedName>
</protein>
<feature type="compositionally biased region" description="Polar residues" evidence="2">
    <location>
        <begin position="1"/>
        <end position="14"/>
    </location>
</feature>
<feature type="domain" description="Chromatin target of PRMT1 protein C-terminal" evidence="3">
    <location>
        <begin position="90"/>
        <end position="144"/>
    </location>
</feature>
<dbReference type="InterPro" id="IPR025715">
    <property type="entry name" value="FoP_C"/>
</dbReference>
<name>A0A835GSA1_SPOEX</name>
<feature type="region of interest" description="Disordered" evidence="2">
    <location>
        <begin position="1"/>
        <end position="51"/>
    </location>
</feature>
<accession>A0A835GSA1</accession>
<dbReference type="AlphaFoldDB" id="A0A835GSA1"/>
<evidence type="ECO:0000313" key="5">
    <source>
        <dbReference type="Proteomes" id="UP000648187"/>
    </source>
</evidence>
<organism evidence="4 5">
    <name type="scientific">Spodoptera exigua</name>
    <name type="common">Beet armyworm</name>
    <name type="synonym">Noctua fulgens</name>
    <dbReference type="NCBI Taxonomy" id="7107"/>
    <lineage>
        <taxon>Eukaryota</taxon>
        <taxon>Metazoa</taxon>
        <taxon>Ecdysozoa</taxon>
        <taxon>Arthropoda</taxon>
        <taxon>Hexapoda</taxon>
        <taxon>Insecta</taxon>
        <taxon>Pterygota</taxon>
        <taxon>Neoptera</taxon>
        <taxon>Endopterygota</taxon>
        <taxon>Lepidoptera</taxon>
        <taxon>Glossata</taxon>
        <taxon>Ditrysia</taxon>
        <taxon>Noctuoidea</taxon>
        <taxon>Noctuidae</taxon>
        <taxon>Amphipyrinae</taxon>
        <taxon>Spodoptera</taxon>
    </lineage>
</organism>
<keyword evidence="5" id="KW-1185">Reference proteome</keyword>
<dbReference type="EMBL" id="JACKWZ010000007">
    <property type="protein sequence ID" value="KAF9423682.1"/>
    <property type="molecule type" value="Genomic_DNA"/>
</dbReference>
<evidence type="ECO:0000256" key="1">
    <source>
        <dbReference type="ARBA" id="ARBA00022884"/>
    </source>
</evidence>
<keyword evidence="1" id="KW-0694">RNA-binding</keyword>
<dbReference type="Proteomes" id="UP000648187">
    <property type="component" value="Unassembled WGS sequence"/>
</dbReference>
<feature type="compositionally biased region" description="Basic and acidic residues" evidence="2">
    <location>
        <begin position="17"/>
        <end position="41"/>
    </location>
</feature>
<sequence>MYFATRKNNATKKSGGSRREARYGNDRTESVFGRYHGDKTKSSKHPRSGVHRIICREKKNQKNAIKLDGRSLDILLVTYENDKELISNNKLDRRNTRRGGNNKEGRGPHSRNHRRAEVDGGRRPALTAEQLDAELDAFMSYIKEVKRGKRKTVQ</sequence>
<evidence type="ECO:0000313" key="4">
    <source>
        <dbReference type="EMBL" id="KAF9423682.1"/>
    </source>
</evidence>
<proteinExistence type="predicted"/>
<dbReference type="Pfam" id="PF13865">
    <property type="entry name" value="FoP_duplication"/>
    <property type="match status" value="1"/>
</dbReference>
<dbReference type="GO" id="GO:0003723">
    <property type="term" value="F:RNA binding"/>
    <property type="evidence" value="ECO:0007669"/>
    <property type="project" value="UniProtKB-KW"/>
</dbReference>
<evidence type="ECO:0000256" key="2">
    <source>
        <dbReference type="SAM" id="MobiDB-lite"/>
    </source>
</evidence>
<comment type="caution">
    <text evidence="4">The sequence shown here is derived from an EMBL/GenBank/DDBJ whole genome shotgun (WGS) entry which is preliminary data.</text>
</comment>
<reference evidence="4" key="1">
    <citation type="submission" date="2020-08" db="EMBL/GenBank/DDBJ databases">
        <title>Spodoptera exigua strain:BAW_Kor-Di-RS1 Genome sequencing and assembly.</title>
        <authorList>
            <person name="Kim J."/>
            <person name="Nam H.Y."/>
            <person name="Kwon M."/>
            <person name="Choi J.H."/>
            <person name="Cho S.R."/>
            <person name="Kim G.-H."/>
        </authorList>
    </citation>
    <scope>NUCLEOTIDE SEQUENCE</scope>
    <source>
        <strain evidence="4">BAW_Kor-Di-RS1</strain>
        <tissue evidence="4">Whole-body</tissue>
    </source>
</reference>
<gene>
    <name evidence="4" type="ORF">HW555_001008</name>
</gene>
<evidence type="ECO:0000259" key="3">
    <source>
        <dbReference type="Pfam" id="PF13865"/>
    </source>
</evidence>